<sequence length="243" mass="26765">MEKTTVLGKNRTGIDMSPIDAKEMMALAKITPSSSTGDEQAIAEMRSQYIREAEVIGSIPPPGTLKGMASTAMEKLTGKNPEVFIDKLGCRLAFERAGVRLYDALITKCAASSNGSIVPIERLREFRNEELEHFKLVERAIRSIGADPTAQTPSADVDGMASIGLVQVLTDPRTSVAHCLEAILIAELADNDAWQLLIMLTEKMGMDDMARDFQNALREEDEHLAHIRQWFKQMVMEDAAVVT</sequence>
<accession>A0A1H9YTJ6</accession>
<dbReference type="InterPro" id="IPR012347">
    <property type="entry name" value="Ferritin-like"/>
</dbReference>
<gene>
    <name evidence="1" type="ORF">SAMN05216412_101374</name>
</gene>
<dbReference type="OrthoDB" id="5291582at2"/>
<dbReference type="GO" id="GO:0008199">
    <property type="term" value="F:ferric iron binding"/>
    <property type="evidence" value="ECO:0007669"/>
    <property type="project" value="InterPro"/>
</dbReference>
<dbReference type="Gene3D" id="1.20.1260.10">
    <property type="match status" value="1"/>
</dbReference>
<dbReference type="AlphaFoldDB" id="A0A1H9YTJ6"/>
<dbReference type="RefSeq" id="WP_074703990.1">
    <property type="nucleotide sequence ID" value="NZ_FOHI01000001.1"/>
</dbReference>
<dbReference type="CDD" id="cd00657">
    <property type="entry name" value="Ferritin_like"/>
    <property type="match status" value="1"/>
</dbReference>
<dbReference type="SUPFAM" id="SSF47240">
    <property type="entry name" value="Ferritin-like"/>
    <property type="match status" value="1"/>
</dbReference>
<protein>
    <submittedName>
        <fullName evidence="1">Ferritin-like domain-containing protein</fullName>
    </submittedName>
</protein>
<evidence type="ECO:0000313" key="2">
    <source>
        <dbReference type="Proteomes" id="UP000183339"/>
    </source>
</evidence>
<dbReference type="EMBL" id="FOHI01000001">
    <property type="protein sequence ID" value="SES72412.1"/>
    <property type="molecule type" value="Genomic_DNA"/>
</dbReference>
<name>A0A1H9YTJ6_9PROT</name>
<dbReference type="InterPro" id="IPR009078">
    <property type="entry name" value="Ferritin-like_SF"/>
</dbReference>
<proteinExistence type="predicted"/>
<reference evidence="1 2" key="1">
    <citation type="submission" date="2016-10" db="EMBL/GenBank/DDBJ databases">
        <authorList>
            <person name="de Groot N.N."/>
        </authorList>
    </citation>
    <scope>NUCLEOTIDE SEQUENCE [LARGE SCALE GENOMIC DNA]</scope>
    <source>
        <strain evidence="1 2">Nl7</strain>
    </source>
</reference>
<evidence type="ECO:0000313" key="1">
    <source>
        <dbReference type="EMBL" id="SES72412.1"/>
    </source>
</evidence>
<dbReference type="Proteomes" id="UP000183339">
    <property type="component" value="Unassembled WGS sequence"/>
</dbReference>
<organism evidence="1 2">
    <name type="scientific">Nitrosospira multiformis</name>
    <dbReference type="NCBI Taxonomy" id="1231"/>
    <lineage>
        <taxon>Bacteria</taxon>
        <taxon>Pseudomonadati</taxon>
        <taxon>Pseudomonadota</taxon>
        <taxon>Betaproteobacteria</taxon>
        <taxon>Nitrosomonadales</taxon>
        <taxon>Nitrosomonadaceae</taxon>
        <taxon>Nitrosospira</taxon>
    </lineage>
</organism>